<proteinExistence type="predicted"/>
<dbReference type="InterPro" id="IPR048402">
    <property type="entry name" value="YpeB_N"/>
</dbReference>
<dbReference type="Proteomes" id="UP000245634">
    <property type="component" value="Unassembled WGS sequence"/>
</dbReference>
<dbReference type="GO" id="GO:0009847">
    <property type="term" value="P:spore germination"/>
    <property type="evidence" value="ECO:0007669"/>
    <property type="project" value="InterPro"/>
</dbReference>
<evidence type="ECO:0000259" key="1">
    <source>
        <dbReference type="Pfam" id="PF14620"/>
    </source>
</evidence>
<organism evidence="3 4">
    <name type="scientific">Tumebacillus permanentifrigoris</name>
    <dbReference type="NCBI Taxonomy" id="378543"/>
    <lineage>
        <taxon>Bacteria</taxon>
        <taxon>Bacillati</taxon>
        <taxon>Bacillota</taxon>
        <taxon>Bacilli</taxon>
        <taxon>Bacillales</taxon>
        <taxon>Alicyclobacillaceae</taxon>
        <taxon>Tumebacillus</taxon>
    </lineage>
</organism>
<dbReference type="RefSeq" id="WP_245884429.1">
    <property type="nucleotide sequence ID" value="NZ_QGGL01000005.1"/>
</dbReference>
<dbReference type="NCBIfam" id="TIGR02889">
    <property type="entry name" value="spore_YpeB"/>
    <property type="match status" value="1"/>
</dbReference>
<comment type="caution">
    <text evidence="3">The sequence shown here is derived from an EMBL/GenBank/DDBJ whole genome shotgun (WGS) entry which is preliminary data.</text>
</comment>
<reference evidence="3 4" key="1">
    <citation type="submission" date="2018-05" db="EMBL/GenBank/DDBJ databases">
        <title>Genomic Encyclopedia of Type Strains, Phase IV (KMG-IV): sequencing the most valuable type-strain genomes for metagenomic binning, comparative biology and taxonomic classification.</title>
        <authorList>
            <person name="Goeker M."/>
        </authorList>
    </citation>
    <scope>NUCLEOTIDE SEQUENCE [LARGE SCALE GENOMIC DNA]</scope>
    <source>
        <strain evidence="3 4">DSM 18773</strain>
    </source>
</reference>
<accession>A0A316DBL6</accession>
<protein>
    <submittedName>
        <fullName evidence="3">Spore germination protein</fullName>
    </submittedName>
</protein>
<dbReference type="InterPro" id="IPR014239">
    <property type="entry name" value="YpeB_PepSY1-2"/>
</dbReference>
<evidence type="ECO:0000313" key="4">
    <source>
        <dbReference type="Proteomes" id="UP000245634"/>
    </source>
</evidence>
<evidence type="ECO:0000313" key="3">
    <source>
        <dbReference type="EMBL" id="PWK14296.1"/>
    </source>
</evidence>
<name>A0A316DBL6_9BACL</name>
<feature type="domain" description="Sporulation protein YpeB N-terminal" evidence="2">
    <location>
        <begin position="28"/>
        <end position="163"/>
    </location>
</feature>
<dbReference type="AlphaFoldDB" id="A0A316DBL6"/>
<gene>
    <name evidence="3" type="ORF">C7459_10550</name>
</gene>
<keyword evidence="4" id="KW-1185">Reference proteome</keyword>
<dbReference type="Pfam" id="PF20769">
    <property type="entry name" value="YPEB_N"/>
    <property type="match status" value="1"/>
</dbReference>
<dbReference type="Pfam" id="PF14620">
    <property type="entry name" value="YPEB_PepSY1-2"/>
    <property type="match status" value="1"/>
</dbReference>
<dbReference type="EMBL" id="QGGL01000005">
    <property type="protein sequence ID" value="PWK14296.1"/>
    <property type="molecule type" value="Genomic_DNA"/>
</dbReference>
<evidence type="ECO:0000259" key="2">
    <source>
        <dbReference type="Pfam" id="PF20769"/>
    </source>
</evidence>
<sequence>MMFSRITSFVVVLALVVAGFWGYREHREKQALLLKAENQYQRAFHTLSDHMNLLQDELGKSLAVNSKLQSTSSLTEVWRLSAQARSDVGELPLSLMPFNNTMNFLNDVGNFSYRVAVHKDEKQPLTDQEWNTLQTMYNRSKGLEKQLSSLQTAVIQKNLRWMDAELALAQTDKKTDNVIVDGFKAMEKQVRNAKPLNFGPTANALKTRNNTDVNKLSGTAVNPQGAAEAAARFLGHANTQGISAKRNGQGNLYPSYSVTAKLPGDGQAYMTITEKGGHITNYMNNRGVGDPKLDLDQASAKATAYLKQKGIAGDTIIRIDQYDNVGVYEIVPTQDGVRIYPEKTTVKVALDNGEVVGLVAQDYAFNHVANRQIPAAKISEAEARKFVSPKVQIQETHRSIVLDDLGREQFCYEFIGTMDNDTYKVYIRALDGKEIGVEKLK</sequence>
<feature type="domain" description="Sporulation protein YpeB PepSY1 and PepSY2" evidence="1">
    <location>
        <begin position="181"/>
        <end position="374"/>
    </location>
</feature>